<dbReference type="AlphaFoldDB" id="A0A1K1RS52"/>
<evidence type="ECO:0000313" key="1">
    <source>
        <dbReference type="EMBL" id="SFW75123.1"/>
    </source>
</evidence>
<proteinExistence type="predicted"/>
<evidence type="ECO:0000313" key="2">
    <source>
        <dbReference type="Proteomes" id="UP000183788"/>
    </source>
</evidence>
<dbReference type="Proteomes" id="UP000183788">
    <property type="component" value="Unassembled WGS sequence"/>
</dbReference>
<name>A0A1K1RS52_9BACT</name>
<organism evidence="1 2">
    <name type="scientific">Chitinophaga sancti</name>
    <dbReference type="NCBI Taxonomy" id="1004"/>
    <lineage>
        <taxon>Bacteria</taxon>
        <taxon>Pseudomonadati</taxon>
        <taxon>Bacteroidota</taxon>
        <taxon>Chitinophagia</taxon>
        <taxon>Chitinophagales</taxon>
        <taxon>Chitinophagaceae</taxon>
        <taxon>Chitinophaga</taxon>
    </lineage>
</organism>
<reference evidence="1 2" key="1">
    <citation type="submission" date="2016-11" db="EMBL/GenBank/DDBJ databases">
        <authorList>
            <person name="Jaros S."/>
            <person name="Januszkiewicz K."/>
            <person name="Wedrychowicz H."/>
        </authorList>
    </citation>
    <scope>NUCLEOTIDE SEQUENCE [LARGE SCALE GENOMIC DNA]</scope>
    <source>
        <strain evidence="1 2">DSM 784</strain>
    </source>
</reference>
<protein>
    <submittedName>
        <fullName evidence="1">Uncharacterized protein</fullName>
    </submittedName>
</protein>
<dbReference type="EMBL" id="FPIZ01000014">
    <property type="protein sequence ID" value="SFW75123.1"/>
    <property type="molecule type" value="Genomic_DNA"/>
</dbReference>
<gene>
    <name evidence="1" type="ORF">SAMN05661012_04195</name>
</gene>
<sequence>MLVDAEYELLVIKDRTAFGIYAALKDGHHVHMPPYGDHRIIDDEKRVNL</sequence>
<accession>A0A1K1RS52</accession>